<keyword evidence="2" id="KW-1185">Reference proteome</keyword>
<organism evidence="1 2">
    <name type="scientific">Clonostachys rosea f. rosea IK726</name>
    <dbReference type="NCBI Taxonomy" id="1349383"/>
    <lineage>
        <taxon>Eukaryota</taxon>
        <taxon>Fungi</taxon>
        <taxon>Dikarya</taxon>
        <taxon>Ascomycota</taxon>
        <taxon>Pezizomycotina</taxon>
        <taxon>Sordariomycetes</taxon>
        <taxon>Hypocreomycetidae</taxon>
        <taxon>Hypocreales</taxon>
        <taxon>Bionectriaceae</taxon>
        <taxon>Clonostachys</taxon>
    </lineage>
</organism>
<dbReference type="EMBL" id="CADEHS020000010">
    <property type="protein sequence ID" value="CAG9946816.1"/>
    <property type="molecule type" value="Genomic_DNA"/>
</dbReference>
<reference evidence="1" key="2">
    <citation type="submission" date="2021-10" db="EMBL/GenBank/DDBJ databases">
        <authorList>
            <person name="Piombo E."/>
        </authorList>
    </citation>
    <scope>NUCLEOTIDE SEQUENCE</scope>
</reference>
<accession>A0ACA9U0L6</accession>
<name>A0ACA9U0L6_BIOOC</name>
<protein>
    <submittedName>
        <fullName evidence="1">Uncharacterized protein</fullName>
    </submittedName>
</protein>
<reference evidence="1" key="1">
    <citation type="submission" date="2020-04" db="EMBL/GenBank/DDBJ databases">
        <authorList>
            <person name="Broberg M."/>
        </authorList>
    </citation>
    <scope>NUCLEOTIDE SEQUENCE</scope>
</reference>
<evidence type="ECO:0000313" key="2">
    <source>
        <dbReference type="Proteomes" id="UP000836387"/>
    </source>
</evidence>
<comment type="caution">
    <text evidence="1">The sequence shown here is derived from an EMBL/GenBank/DDBJ whole genome shotgun (WGS) entry which is preliminary data.</text>
</comment>
<sequence>MAPRTDFPRIRACLFDMDGLLLDTEDIYTKCTNIILERYGKSNLPWPIKARLQGRPGPAATKIFFDWADLPIDQDEYTRQNTILQAQDLGRTRYYNLKEGEDPTKRVHIALATSSHEANFRVKTNHLTDLFSAGRRAGMRVIWCPHPELKKVYAGREGEILAGRMGEAGEIDMHQVGELDDGWAEYLPALEDFPYAKFGIEVPPASVEEEDVMKNDNGLTAV</sequence>
<evidence type="ECO:0000313" key="1">
    <source>
        <dbReference type="EMBL" id="CAG9946816.1"/>
    </source>
</evidence>
<dbReference type="Proteomes" id="UP000836387">
    <property type="component" value="Unassembled WGS sequence"/>
</dbReference>
<gene>
    <name evidence="1" type="ORF">CRV2_00005702</name>
</gene>
<proteinExistence type="predicted"/>